<organism evidence="7 8">
    <name type="scientific">Inquilinus ginsengisoli</name>
    <dbReference type="NCBI Taxonomy" id="363840"/>
    <lineage>
        <taxon>Bacteria</taxon>
        <taxon>Pseudomonadati</taxon>
        <taxon>Pseudomonadota</taxon>
        <taxon>Alphaproteobacteria</taxon>
        <taxon>Rhodospirillales</taxon>
        <taxon>Rhodospirillaceae</taxon>
        <taxon>Inquilinus</taxon>
    </lineage>
</organism>
<comment type="function">
    <text evidence="1 6">Required for the transposition of the insertion element.</text>
</comment>
<comment type="caution">
    <text evidence="7">The sequence shown here is derived from an EMBL/GenBank/DDBJ whole genome shotgun (WGS) entry which is preliminary data.</text>
</comment>
<protein>
    <recommendedName>
        <fullName evidence="6">Mutator family transposase</fullName>
    </recommendedName>
</protein>
<evidence type="ECO:0000313" key="8">
    <source>
        <dbReference type="Proteomes" id="UP001262410"/>
    </source>
</evidence>
<dbReference type="PANTHER" id="PTHR33217">
    <property type="entry name" value="TRANSPOSASE FOR INSERTION SEQUENCE ELEMENT IS1081"/>
    <property type="match status" value="1"/>
</dbReference>
<dbReference type="InterPro" id="IPR001207">
    <property type="entry name" value="Transposase_mutator"/>
</dbReference>
<name>A0ABU1JQG8_9PROT</name>
<dbReference type="PANTHER" id="PTHR33217:SF7">
    <property type="entry name" value="TRANSPOSASE FOR INSERTION SEQUENCE ELEMENT IS1081"/>
    <property type="match status" value="1"/>
</dbReference>
<dbReference type="Proteomes" id="UP001262410">
    <property type="component" value="Unassembled WGS sequence"/>
</dbReference>
<evidence type="ECO:0000256" key="5">
    <source>
        <dbReference type="ARBA" id="ARBA00023172"/>
    </source>
</evidence>
<proteinExistence type="inferred from homology"/>
<dbReference type="EMBL" id="JAVDPW010000005">
    <property type="protein sequence ID" value="MDR6290863.1"/>
    <property type="molecule type" value="Genomic_DNA"/>
</dbReference>
<accession>A0ABU1JQG8</accession>
<keyword evidence="4 6" id="KW-0238">DNA-binding</keyword>
<evidence type="ECO:0000256" key="2">
    <source>
        <dbReference type="ARBA" id="ARBA00010961"/>
    </source>
</evidence>
<sequence length="79" mass="8294">MEVRQAGGVVSVAVTVAVGGNTDGRREVLGRGVGLSEVETSWTEFLRRLARHGLRGVKLVISDAHEGLKTADARVPAAT</sequence>
<keyword evidence="8" id="KW-1185">Reference proteome</keyword>
<gene>
    <name evidence="7" type="ORF">E9232_003389</name>
</gene>
<keyword evidence="5 6" id="KW-0233">DNA recombination</keyword>
<evidence type="ECO:0000256" key="1">
    <source>
        <dbReference type="ARBA" id="ARBA00002190"/>
    </source>
</evidence>
<evidence type="ECO:0000313" key="7">
    <source>
        <dbReference type="EMBL" id="MDR6290863.1"/>
    </source>
</evidence>
<keyword evidence="3 6" id="KW-0815">Transposition</keyword>
<evidence type="ECO:0000256" key="6">
    <source>
        <dbReference type="RuleBase" id="RU365089"/>
    </source>
</evidence>
<comment type="similarity">
    <text evidence="2 6">Belongs to the transposase mutator family.</text>
</comment>
<evidence type="ECO:0000256" key="3">
    <source>
        <dbReference type="ARBA" id="ARBA00022578"/>
    </source>
</evidence>
<reference evidence="7 8" key="1">
    <citation type="submission" date="2023-07" db="EMBL/GenBank/DDBJ databases">
        <title>Sorghum-associated microbial communities from plants grown in Nebraska, USA.</title>
        <authorList>
            <person name="Schachtman D."/>
        </authorList>
    </citation>
    <scope>NUCLEOTIDE SEQUENCE [LARGE SCALE GENOMIC DNA]</scope>
    <source>
        <strain evidence="7 8">584</strain>
    </source>
</reference>
<dbReference type="Pfam" id="PF00872">
    <property type="entry name" value="Transposase_mut"/>
    <property type="match status" value="1"/>
</dbReference>
<keyword evidence="6" id="KW-0814">Transposable element</keyword>
<evidence type="ECO:0000256" key="4">
    <source>
        <dbReference type="ARBA" id="ARBA00023125"/>
    </source>
</evidence>